<dbReference type="InterPro" id="IPR029058">
    <property type="entry name" value="AB_hydrolase_fold"/>
</dbReference>
<feature type="domain" description="AB hydrolase-1" evidence="1">
    <location>
        <begin position="3"/>
        <end position="221"/>
    </location>
</feature>
<dbReference type="RefSeq" id="WP_109093577.1">
    <property type="nucleotide sequence ID" value="NZ_QETB01000003.1"/>
</dbReference>
<evidence type="ECO:0000313" key="3">
    <source>
        <dbReference type="Proteomes" id="UP000245283"/>
    </source>
</evidence>
<dbReference type="Pfam" id="PF12697">
    <property type="entry name" value="Abhydrolase_6"/>
    <property type="match status" value="1"/>
</dbReference>
<keyword evidence="2" id="KW-0378">Hydrolase</keyword>
<evidence type="ECO:0000313" key="2">
    <source>
        <dbReference type="EMBL" id="PWF26504.1"/>
    </source>
</evidence>
<protein>
    <submittedName>
        <fullName evidence="2">Alpha/beta hydrolase</fullName>
    </submittedName>
</protein>
<dbReference type="Proteomes" id="UP000245283">
    <property type="component" value="Unassembled WGS sequence"/>
</dbReference>
<gene>
    <name evidence="2" type="ORF">DD236_06540</name>
</gene>
<dbReference type="PANTHER" id="PTHR37017">
    <property type="entry name" value="AB HYDROLASE-1 DOMAIN-CONTAINING PROTEIN-RELATED"/>
    <property type="match status" value="1"/>
</dbReference>
<dbReference type="InterPro" id="IPR052897">
    <property type="entry name" value="Sec-Metab_Biosynth_Hydrolase"/>
</dbReference>
<organism evidence="2 3">
    <name type="scientific">Ancrocorticia populi</name>
    <dbReference type="NCBI Taxonomy" id="2175228"/>
    <lineage>
        <taxon>Bacteria</taxon>
        <taxon>Bacillati</taxon>
        <taxon>Actinomycetota</taxon>
        <taxon>Actinomycetes</taxon>
        <taxon>Actinomycetales</taxon>
        <taxon>Actinomycetaceae</taxon>
        <taxon>Ancrocorticia</taxon>
    </lineage>
</organism>
<dbReference type="OrthoDB" id="9773549at2"/>
<keyword evidence="3" id="KW-1185">Reference proteome</keyword>
<dbReference type="AlphaFoldDB" id="A0A2V1K5C7"/>
<reference evidence="3" key="1">
    <citation type="submission" date="2018-05" db="EMBL/GenBank/DDBJ databases">
        <authorList>
            <person name="Li Y."/>
        </authorList>
    </citation>
    <scope>NUCLEOTIDE SEQUENCE [LARGE SCALE GENOMIC DNA]</scope>
    <source>
        <strain evidence="3">sk1b4</strain>
    </source>
</reference>
<dbReference type="PANTHER" id="PTHR37017:SF11">
    <property type="entry name" value="ESTERASE_LIPASE_THIOESTERASE DOMAIN-CONTAINING PROTEIN"/>
    <property type="match status" value="1"/>
</dbReference>
<dbReference type="EMBL" id="QETB01000003">
    <property type="protein sequence ID" value="PWF26504.1"/>
    <property type="molecule type" value="Genomic_DNA"/>
</dbReference>
<dbReference type="GO" id="GO:0016787">
    <property type="term" value="F:hydrolase activity"/>
    <property type="evidence" value="ECO:0007669"/>
    <property type="project" value="UniProtKB-KW"/>
</dbReference>
<comment type="caution">
    <text evidence="2">The sequence shown here is derived from an EMBL/GenBank/DDBJ whole genome shotgun (WGS) entry which is preliminary data.</text>
</comment>
<dbReference type="SUPFAM" id="SSF53474">
    <property type="entry name" value="alpha/beta-Hydrolases"/>
    <property type="match status" value="1"/>
</dbReference>
<sequence length="227" mass="24247">MHIVLVHGLWLRVSVWDEVLALLIASDYMPITAVPLPADASSASPTTLEDQLDAVLAAIDSQPEPAVVVGHSAAATLAWMAADRRPDRVAQTVLIGGFPQSGGEQYAPFFPIVNGAMPFPGWEAFEGPDSEDLTGAQCQEIASAAIPVPEAVARSTVTYTSEARFDVPTALLCPEYSPEQARKWIAADDVPELSRTKHVSYADLDSGHWPMLTRPAQLAAAIADFAE</sequence>
<accession>A0A2V1K5C7</accession>
<dbReference type="InterPro" id="IPR000073">
    <property type="entry name" value="AB_hydrolase_1"/>
</dbReference>
<proteinExistence type="predicted"/>
<name>A0A2V1K5C7_9ACTO</name>
<dbReference type="Gene3D" id="3.40.50.1820">
    <property type="entry name" value="alpha/beta hydrolase"/>
    <property type="match status" value="1"/>
</dbReference>
<evidence type="ECO:0000259" key="1">
    <source>
        <dbReference type="Pfam" id="PF12697"/>
    </source>
</evidence>